<evidence type="ECO:0000256" key="9">
    <source>
        <dbReference type="RuleBase" id="RU003733"/>
    </source>
</evidence>
<reference evidence="13 14" key="2">
    <citation type="journal article" date="2015" name="Syst. Appl. Microbiol.">
        <title>Nitrincola nitratireducens sp. nov. isolated from a haloalkaline crater lake.</title>
        <authorList>
            <person name="Singh A."/>
            <person name="Vaidya B."/>
            <person name="Tanuku N.R."/>
            <person name="Pinnaka A.K."/>
        </authorList>
    </citation>
    <scope>NUCLEOTIDE SEQUENCE [LARGE SCALE GENOMIC DNA]</scope>
    <source>
        <strain evidence="13 14">AK23</strain>
    </source>
</reference>
<sequence length="499" mass="54127">MYLGIDCGTQSTKVVILDAEKEEVIAQGHAPHSLISDAKGKREQNPEDWILALEQAYWQAVNKAAINPSSIRAIGVSGQQHGLVVLDAQGQVIRPAKLWCDTETAPQNAELLQALGGDDGSMQRLGLVVTTGYTLSKLAWMQQYHPSDFKRIAHLLLPHDFLNYWLTGQCMTEAGDASGTGYFDVRRRGWCPDVFELIPDASHLRNALPDVIDNQQMLGKVRPEVAKRLGLSADVWVSSGGGDNMMAAIGTGNVQEGRMTLSLGTSATLSAHLNTHYDGLHPSIAHFCSSTNGWLPLICTMNLTGVVEQMRQLLNLSITEFTDMAASAPIGASGLTLLPFLNGERVPNLPQAQGQLLGMTPLNLTSAHMSRAVFEGISYGLKYGLDCLLAAGLRPQSICVTGGGAKNTFWRQLLADLLRVEIVCPAAAEGAALGAAIQALWADHHRQGDPVNLTELTARLVALDESTRVVPCSEKGEAYHEAYQTYQHRLRFQFPELTL</sequence>
<feature type="binding site" evidence="8">
    <location>
        <begin position="80"/>
        <end position="81"/>
    </location>
    <ligand>
        <name>substrate</name>
    </ligand>
</feature>
<feature type="domain" description="Carbohydrate kinase FGGY N-terminal" evidence="11">
    <location>
        <begin position="1"/>
        <end position="250"/>
    </location>
</feature>
<dbReference type="HAMAP" id="MF_02220">
    <property type="entry name" value="XylB"/>
    <property type="match status" value="1"/>
</dbReference>
<keyword evidence="3 8" id="KW-0808">Transferase</keyword>
<dbReference type="EMBL" id="AONB01000001">
    <property type="protein sequence ID" value="EXJ12978.1"/>
    <property type="molecule type" value="Genomic_DNA"/>
</dbReference>
<comment type="catalytic activity">
    <reaction evidence="8 10">
        <text>D-xylulose + ATP = D-xylulose 5-phosphate + ADP + H(+)</text>
        <dbReference type="Rhea" id="RHEA:10964"/>
        <dbReference type="ChEBI" id="CHEBI:15378"/>
        <dbReference type="ChEBI" id="CHEBI:17140"/>
        <dbReference type="ChEBI" id="CHEBI:30616"/>
        <dbReference type="ChEBI" id="CHEBI:57737"/>
        <dbReference type="ChEBI" id="CHEBI:456216"/>
        <dbReference type="EC" id="2.7.1.17"/>
    </reaction>
</comment>
<dbReference type="STRING" id="1229521.D791_00321"/>
<evidence type="ECO:0000259" key="12">
    <source>
        <dbReference type="Pfam" id="PF02782"/>
    </source>
</evidence>
<dbReference type="NCBIfam" id="TIGR01312">
    <property type="entry name" value="XylB"/>
    <property type="match status" value="1"/>
</dbReference>
<dbReference type="InterPro" id="IPR006000">
    <property type="entry name" value="Xylulokinase"/>
</dbReference>
<dbReference type="EC" id="2.7.1.17" evidence="8 10"/>
<dbReference type="GO" id="GO:0042732">
    <property type="term" value="P:D-xylose metabolic process"/>
    <property type="evidence" value="ECO:0007669"/>
    <property type="project" value="UniProtKB-KW"/>
</dbReference>
<dbReference type="InterPro" id="IPR043129">
    <property type="entry name" value="ATPase_NBD"/>
</dbReference>
<dbReference type="PANTHER" id="PTHR43095">
    <property type="entry name" value="SUGAR KINASE"/>
    <property type="match status" value="1"/>
</dbReference>
<dbReference type="InterPro" id="IPR000577">
    <property type="entry name" value="Carb_kinase_FGGY"/>
</dbReference>
<gene>
    <name evidence="8 10 13" type="primary">xylB</name>
    <name evidence="13" type="ORF">D791_00321</name>
</gene>
<keyword evidence="5 8" id="KW-0418">Kinase</keyword>
<evidence type="ECO:0000256" key="7">
    <source>
        <dbReference type="ARBA" id="ARBA00023277"/>
    </source>
</evidence>
<comment type="caution">
    <text evidence="13">The sequence shown here is derived from an EMBL/GenBank/DDBJ whole genome shotgun (WGS) entry which is preliminary data.</text>
</comment>
<keyword evidence="2 8" id="KW-0859">Xylose metabolism</keyword>
<dbReference type="CDD" id="cd07809">
    <property type="entry name" value="ASKHA_NBD_FGGY_BaXK-like"/>
    <property type="match status" value="1"/>
</dbReference>
<keyword evidence="14" id="KW-1185">Reference proteome</keyword>
<dbReference type="InterPro" id="IPR018483">
    <property type="entry name" value="Carb_kinase_FGGY_CS"/>
</dbReference>
<comment type="similarity">
    <text evidence="1 8 9">Belongs to the FGGY kinase family.</text>
</comment>
<keyword evidence="4 8" id="KW-0547">Nucleotide-binding</keyword>
<evidence type="ECO:0000313" key="14">
    <source>
        <dbReference type="Proteomes" id="UP000019464"/>
    </source>
</evidence>
<dbReference type="PANTHER" id="PTHR43095:SF5">
    <property type="entry name" value="XYLULOSE KINASE"/>
    <property type="match status" value="1"/>
</dbReference>
<evidence type="ECO:0000313" key="13">
    <source>
        <dbReference type="EMBL" id="EXJ12978.1"/>
    </source>
</evidence>
<evidence type="ECO:0000259" key="11">
    <source>
        <dbReference type="Pfam" id="PF00370"/>
    </source>
</evidence>
<dbReference type="InterPro" id="IPR050406">
    <property type="entry name" value="FGGY_Carb_Kinase"/>
</dbReference>
<dbReference type="InterPro" id="IPR018485">
    <property type="entry name" value="FGGY_C"/>
</dbReference>
<dbReference type="SUPFAM" id="SSF53067">
    <property type="entry name" value="Actin-like ATPase domain"/>
    <property type="match status" value="2"/>
</dbReference>
<feature type="active site" description="Proton acceptor" evidence="8">
    <location>
        <position position="243"/>
    </location>
</feature>
<evidence type="ECO:0000256" key="8">
    <source>
        <dbReference type="HAMAP-Rule" id="MF_02220"/>
    </source>
</evidence>
<dbReference type="Proteomes" id="UP000019464">
    <property type="component" value="Unassembled WGS sequence"/>
</dbReference>
<evidence type="ECO:0000256" key="4">
    <source>
        <dbReference type="ARBA" id="ARBA00022741"/>
    </source>
</evidence>
<dbReference type="Pfam" id="PF02782">
    <property type="entry name" value="FGGY_C"/>
    <property type="match status" value="1"/>
</dbReference>
<organism evidence="13 14">
    <name type="scientific">Nitrincola nitratireducens</name>
    <dbReference type="NCBI Taxonomy" id="1229521"/>
    <lineage>
        <taxon>Bacteria</taxon>
        <taxon>Pseudomonadati</taxon>
        <taxon>Pseudomonadota</taxon>
        <taxon>Gammaproteobacteria</taxon>
        <taxon>Oceanospirillales</taxon>
        <taxon>Oceanospirillaceae</taxon>
        <taxon>Nitrincola</taxon>
    </lineage>
</organism>
<dbReference type="PATRIC" id="fig|1229521.3.peg.332"/>
<dbReference type="Pfam" id="PF00370">
    <property type="entry name" value="FGGY_N"/>
    <property type="match status" value="1"/>
</dbReference>
<comment type="function">
    <text evidence="8">Catalyzes the phosphorylation of D-xylulose to D-xylulose 5-phosphate.</text>
</comment>
<dbReference type="RefSeq" id="WP_036506816.1">
    <property type="nucleotide sequence ID" value="NZ_AONB01000001.1"/>
</dbReference>
<evidence type="ECO:0000256" key="2">
    <source>
        <dbReference type="ARBA" id="ARBA00022629"/>
    </source>
</evidence>
<accession>W9V0G5</accession>
<name>W9V0G5_9GAMM</name>
<keyword evidence="6 8" id="KW-0067">ATP-binding</keyword>
<reference evidence="14" key="1">
    <citation type="submission" date="2012-11" db="EMBL/GenBank/DDBJ databases">
        <authorList>
            <person name="Singh A."/>
            <person name="Pinnaka A.K."/>
            <person name="Vaidya B."/>
        </authorList>
    </citation>
    <scope>NUCLEOTIDE SEQUENCE [LARGE SCALE GENOMIC DNA]</scope>
    <source>
        <strain evidence="14">AK23</strain>
    </source>
</reference>
<dbReference type="Gene3D" id="3.30.420.40">
    <property type="match status" value="2"/>
</dbReference>
<evidence type="ECO:0000256" key="3">
    <source>
        <dbReference type="ARBA" id="ARBA00022679"/>
    </source>
</evidence>
<dbReference type="PIRSF" id="PIRSF000538">
    <property type="entry name" value="GlpK"/>
    <property type="match status" value="1"/>
</dbReference>
<dbReference type="GO" id="GO:0004856">
    <property type="term" value="F:D-xylulokinase activity"/>
    <property type="evidence" value="ECO:0007669"/>
    <property type="project" value="UniProtKB-UniRule"/>
</dbReference>
<dbReference type="GO" id="GO:0005998">
    <property type="term" value="P:xylulose catabolic process"/>
    <property type="evidence" value="ECO:0007669"/>
    <property type="project" value="UniProtKB-UniRule"/>
</dbReference>
<protein>
    <recommendedName>
        <fullName evidence="8 10">Xylulose kinase</fullName>
        <shortName evidence="8 10">Xylulokinase</shortName>
        <ecNumber evidence="8 10">2.7.1.17</ecNumber>
    </recommendedName>
</protein>
<dbReference type="GO" id="GO:0005524">
    <property type="term" value="F:ATP binding"/>
    <property type="evidence" value="ECO:0007669"/>
    <property type="project" value="UniProtKB-UniRule"/>
</dbReference>
<dbReference type="AlphaFoldDB" id="W9V0G5"/>
<evidence type="ECO:0000256" key="10">
    <source>
        <dbReference type="RuleBase" id="RU364073"/>
    </source>
</evidence>
<proteinExistence type="inferred from homology"/>
<feature type="domain" description="Carbohydrate kinase FGGY C-terminal" evidence="12">
    <location>
        <begin position="261"/>
        <end position="442"/>
    </location>
</feature>
<dbReference type="PROSITE" id="PS00445">
    <property type="entry name" value="FGGY_KINASES_2"/>
    <property type="match status" value="1"/>
</dbReference>
<evidence type="ECO:0000256" key="6">
    <source>
        <dbReference type="ARBA" id="ARBA00022840"/>
    </source>
</evidence>
<dbReference type="OrthoDB" id="9805576at2"/>
<dbReference type="InterPro" id="IPR018484">
    <property type="entry name" value="FGGY_N"/>
</dbReference>
<evidence type="ECO:0000256" key="5">
    <source>
        <dbReference type="ARBA" id="ARBA00022777"/>
    </source>
</evidence>
<evidence type="ECO:0000256" key="1">
    <source>
        <dbReference type="ARBA" id="ARBA00009156"/>
    </source>
</evidence>
<feature type="site" description="Important for activity" evidence="8">
    <location>
        <position position="6"/>
    </location>
</feature>
<keyword evidence="7 8" id="KW-0119">Carbohydrate metabolism</keyword>